<evidence type="ECO:0000256" key="1">
    <source>
        <dbReference type="ARBA" id="ARBA00001968"/>
    </source>
</evidence>
<evidence type="ECO:0000259" key="5">
    <source>
        <dbReference type="Pfam" id="PF13359"/>
    </source>
</evidence>
<evidence type="ECO:0000256" key="3">
    <source>
        <dbReference type="SAM" id="MobiDB-lite"/>
    </source>
</evidence>
<feature type="domain" description="DDE Tnp4" evidence="5">
    <location>
        <begin position="501"/>
        <end position="672"/>
    </location>
</feature>
<feature type="region of interest" description="Disordered" evidence="3">
    <location>
        <begin position="219"/>
        <end position="239"/>
    </location>
</feature>
<dbReference type="Pfam" id="PF13359">
    <property type="entry name" value="DDE_Tnp_4"/>
    <property type="match status" value="1"/>
</dbReference>
<evidence type="ECO:0000259" key="6">
    <source>
        <dbReference type="Pfam" id="PF26138"/>
    </source>
</evidence>
<dbReference type="InterPro" id="IPR024752">
    <property type="entry name" value="Myb/SANT-like_dom"/>
</dbReference>
<evidence type="ECO:0000256" key="2">
    <source>
        <dbReference type="ARBA" id="ARBA00022723"/>
    </source>
</evidence>
<evidence type="ECO:0000313" key="7">
    <source>
        <dbReference type="EMBL" id="RZB69462.1"/>
    </source>
</evidence>
<dbReference type="PANTHER" id="PTHR47584:SF14">
    <property type="entry name" value="L10-INTERACTING MYB DOMAIN-CONTAINING PROTEIN-LIKE"/>
    <property type="match status" value="1"/>
</dbReference>
<dbReference type="PANTHER" id="PTHR47584">
    <property type="match status" value="1"/>
</dbReference>
<evidence type="ECO:0008006" key="9">
    <source>
        <dbReference type="Google" id="ProtNLM"/>
    </source>
</evidence>
<keyword evidence="8" id="KW-1185">Reference proteome</keyword>
<comment type="cofactor">
    <cofactor evidence="1">
        <name>a divalent metal cation</name>
        <dbReference type="ChEBI" id="CHEBI:60240"/>
    </cofactor>
</comment>
<dbReference type="InterPro" id="IPR027806">
    <property type="entry name" value="HARBI1_dom"/>
</dbReference>
<evidence type="ECO:0000313" key="8">
    <source>
        <dbReference type="Proteomes" id="UP000289340"/>
    </source>
</evidence>
<dbReference type="Pfam" id="PF12776">
    <property type="entry name" value="Myb_DNA-bind_3"/>
    <property type="match status" value="1"/>
</dbReference>
<dbReference type="GO" id="GO:0046872">
    <property type="term" value="F:metal ion binding"/>
    <property type="evidence" value="ECO:0007669"/>
    <property type="project" value="UniProtKB-KW"/>
</dbReference>
<protein>
    <recommendedName>
        <fullName evidence="9">Myb/SANT-like domain-containing protein</fullName>
    </recommendedName>
</protein>
<keyword evidence="2" id="KW-0479">Metal-binding</keyword>
<dbReference type="EMBL" id="QZWG01000014">
    <property type="protein sequence ID" value="RZB69462.1"/>
    <property type="molecule type" value="Genomic_DNA"/>
</dbReference>
<proteinExistence type="predicted"/>
<accession>A0A445H7N1</accession>
<comment type="caution">
    <text evidence="7">The sequence shown here is derived from an EMBL/GenBank/DDBJ whole genome shotgun (WGS) entry which is preliminary data.</text>
</comment>
<name>A0A445H7N1_GLYSO</name>
<evidence type="ECO:0000259" key="4">
    <source>
        <dbReference type="Pfam" id="PF12776"/>
    </source>
</evidence>
<dbReference type="InterPro" id="IPR045026">
    <property type="entry name" value="LIMYB"/>
</dbReference>
<organism evidence="7 8">
    <name type="scientific">Glycine soja</name>
    <name type="common">Wild soybean</name>
    <dbReference type="NCBI Taxonomy" id="3848"/>
    <lineage>
        <taxon>Eukaryota</taxon>
        <taxon>Viridiplantae</taxon>
        <taxon>Streptophyta</taxon>
        <taxon>Embryophyta</taxon>
        <taxon>Tracheophyta</taxon>
        <taxon>Spermatophyta</taxon>
        <taxon>Magnoliopsida</taxon>
        <taxon>eudicotyledons</taxon>
        <taxon>Gunneridae</taxon>
        <taxon>Pentapetalae</taxon>
        <taxon>rosids</taxon>
        <taxon>fabids</taxon>
        <taxon>Fabales</taxon>
        <taxon>Fabaceae</taxon>
        <taxon>Papilionoideae</taxon>
        <taxon>50 kb inversion clade</taxon>
        <taxon>NPAAA clade</taxon>
        <taxon>indigoferoid/millettioid clade</taxon>
        <taxon>Phaseoleae</taxon>
        <taxon>Glycine</taxon>
        <taxon>Glycine subgen. Soja</taxon>
    </lineage>
</organism>
<reference evidence="7 8" key="1">
    <citation type="submission" date="2018-09" db="EMBL/GenBank/DDBJ databases">
        <title>A high-quality reference genome of wild soybean provides a powerful tool to mine soybean genomes.</title>
        <authorList>
            <person name="Xie M."/>
            <person name="Chung C.Y.L."/>
            <person name="Li M.-W."/>
            <person name="Wong F.-L."/>
            <person name="Chan T.-F."/>
            <person name="Lam H.-M."/>
        </authorList>
    </citation>
    <scope>NUCLEOTIDE SEQUENCE [LARGE SCALE GENOMIC DNA]</scope>
    <source>
        <strain evidence="8">cv. W05</strain>
        <tissue evidence="7">Hypocotyl of etiolated seedlings</tissue>
    </source>
</reference>
<dbReference type="AlphaFoldDB" id="A0A445H7N1"/>
<dbReference type="InterPro" id="IPR058353">
    <property type="entry name" value="DUF8040"/>
</dbReference>
<dbReference type="Proteomes" id="UP000289340">
    <property type="component" value="Chromosome 14"/>
</dbReference>
<feature type="domain" description="Myb/SANT-like" evidence="4">
    <location>
        <begin position="12"/>
        <end position="103"/>
    </location>
</feature>
<feature type="domain" description="DUF8040" evidence="6">
    <location>
        <begin position="370"/>
        <end position="466"/>
    </location>
</feature>
<sequence length="732" mass="85932">MGGKSEKGEVMEWPAANTKAFIEKIYERVKNGQLQTFKTTTWEEINKDLFEMIQTNYGVDKLKSKFNRLRQIHRDFSTLLARTGVTWEMESNKVNALDEVWDELIKKGRHYKNFKKHGFEYDYDILGDIFNSSTTTGKLSHASTQDPPNFDEERAMEGDFLTKGIHINVSDDEKDDIKGLRHKRKEIFSSGEHRRKEGKTSNKEMLDKIVSVWSDSMSQRTTTSRAREERYKGKTSQATSPISDPYSVKACMELLDNMQNVPTSAYFKLMEKFTSEHWRQMFIVMDAERRKQLIESLVEHWRQMFTQSVYVMCLNLFSFIVVCLHLLWDNVSSSSIGFELDDYDDLMDLVLVMTILEYEHHFIDKTPCRTSMLTRKMYTIKFLVGHETRCYENFRMKKDVFMNFCETLKEVGNLCDGKKVSIEEAVAMFLIIICHNLRHRVVAERFQHSLHTVSKWFRIILKTVCKLGTGIIHQRNQTRTHPHIRGNPKYYPYFKDCIGAIDGTHVSVWAPASKQTTFHGRKVLVTQNVLDVFDFDMLFTLFILVGKGRQTIQGYFWMLYLPENNFPKPNGGMFIFYLFINQFYLVDSGFPNMSGYLAPFRRNIYHLRDFCEGCGRPHGKEELFNYRQSSLRNVIERCVGVLKARFPILKLMPSYPIRRQRLILIACCTIHNFIRMQNGVDTFFDQYAEQLVDMDEQWLSVEQQGVNKNQAAKVAQVRQTITNEMWEDYRKS</sequence>
<dbReference type="Pfam" id="PF26138">
    <property type="entry name" value="DUF8040"/>
    <property type="match status" value="1"/>
</dbReference>
<gene>
    <name evidence="7" type="ORF">D0Y65_038996</name>
</gene>